<keyword evidence="1" id="KW-0472">Membrane</keyword>
<reference evidence="2" key="1">
    <citation type="journal article" date="2020" name="Stud. Mycol.">
        <title>101 Dothideomycetes genomes: a test case for predicting lifestyles and emergence of pathogens.</title>
        <authorList>
            <person name="Haridas S."/>
            <person name="Albert R."/>
            <person name="Binder M."/>
            <person name="Bloem J."/>
            <person name="Labutti K."/>
            <person name="Salamov A."/>
            <person name="Andreopoulos B."/>
            <person name="Baker S."/>
            <person name="Barry K."/>
            <person name="Bills G."/>
            <person name="Bluhm B."/>
            <person name="Cannon C."/>
            <person name="Castanera R."/>
            <person name="Culley D."/>
            <person name="Daum C."/>
            <person name="Ezra D."/>
            <person name="Gonzalez J."/>
            <person name="Henrissat B."/>
            <person name="Kuo A."/>
            <person name="Liang C."/>
            <person name="Lipzen A."/>
            <person name="Lutzoni F."/>
            <person name="Magnuson J."/>
            <person name="Mondo S."/>
            <person name="Nolan M."/>
            <person name="Ohm R."/>
            <person name="Pangilinan J."/>
            <person name="Park H.-J."/>
            <person name="Ramirez L."/>
            <person name="Alfaro M."/>
            <person name="Sun H."/>
            <person name="Tritt A."/>
            <person name="Yoshinaga Y."/>
            <person name="Zwiers L.-H."/>
            <person name="Turgeon B."/>
            <person name="Goodwin S."/>
            <person name="Spatafora J."/>
            <person name="Crous P."/>
            <person name="Grigoriev I."/>
        </authorList>
    </citation>
    <scope>NUCLEOTIDE SEQUENCE</scope>
    <source>
        <strain evidence="2">CBS 690.94</strain>
    </source>
</reference>
<dbReference type="Proteomes" id="UP000799764">
    <property type="component" value="Unassembled WGS sequence"/>
</dbReference>
<keyword evidence="3" id="KW-1185">Reference proteome</keyword>
<protein>
    <submittedName>
        <fullName evidence="2">Uncharacterized protein</fullName>
    </submittedName>
</protein>
<dbReference type="AlphaFoldDB" id="A0A9P4PGA8"/>
<evidence type="ECO:0000313" key="2">
    <source>
        <dbReference type="EMBL" id="KAF2444534.1"/>
    </source>
</evidence>
<sequence length="223" mass="25753">MGVSDRLEDTMENMSQTVVLTCVHMLLRAPARYPCQRSDAGTEAARGFEATASPDDCWSRSTLHLSSLRLNVDCSLRLYRWSLEACHPSKSERNLSRDMADDGYETHHHRMYYRKPSNDASMSEYERVVIRRANSKYLRIDVMNASWKHLGLELLCLGIYVAIWFLLDLFVLYLVRTFDSSLSVSFIVNYRWLRFLVPRIALPATILLVLAKRLHFGQTSLPT</sequence>
<evidence type="ECO:0000256" key="1">
    <source>
        <dbReference type="SAM" id="Phobius"/>
    </source>
</evidence>
<comment type="caution">
    <text evidence="2">The sequence shown here is derived from an EMBL/GenBank/DDBJ whole genome shotgun (WGS) entry which is preliminary data.</text>
</comment>
<proteinExistence type="predicted"/>
<feature type="transmembrane region" description="Helical" evidence="1">
    <location>
        <begin position="154"/>
        <end position="175"/>
    </location>
</feature>
<feature type="transmembrane region" description="Helical" evidence="1">
    <location>
        <begin position="195"/>
        <end position="211"/>
    </location>
</feature>
<dbReference type="EMBL" id="MU001501">
    <property type="protein sequence ID" value="KAF2444534.1"/>
    <property type="molecule type" value="Genomic_DNA"/>
</dbReference>
<keyword evidence="1" id="KW-1133">Transmembrane helix</keyword>
<gene>
    <name evidence="2" type="ORF">P171DRAFT_485979</name>
</gene>
<evidence type="ECO:0000313" key="3">
    <source>
        <dbReference type="Proteomes" id="UP000799764"/>
    </source>
</evidence>
<organism evidence="2 3">
    <name type="scientific">Karstenula rhodostoma CBS 690.94</name>
    <dbReference type="NCBI Taxonomy" id="1392251"/>
    <lineage>
        <taxon>Eukaryota</taxon>
        <taxon>Fungi</taxon>
        <taxon>Dikarya</taxon>
        <taxon>Ascomycota</taxon>
        <taxon>Pezizomycotina</taxon>
        <taxon>Dothideomycetes</taxon>
        <taxon>Pleosporomycetidae</taxon>
        <taxon>Pleosporales</taxon>
        <taxon>Massarineae</taxon>
        <taxon>Didymosphaeriaceae</taxon>
        <taxon>Karstenula</taxon>
    </lineage>
</organism>
<keyword evidence="1" id="KW-0812">Transmembrane</keyword>
<name>A0A9P4PGA8_9PLEO</name>
<accession>A0A9P4PGA8</accession>